<dbReference type="GO" id="GO:0003677">
    <property type="term" value="F:DNA binding"/>
    <property type="evidence" value="ECO:0007669"/>
    <property type="project" value="InterPro"/>
</dbReference>
<feature type="coiled-coil region" evidence="2">
    <location>
        <begin position="492"/>
        <end position="555"/>
    </location>
</feature>
<name>A0A8J6IX71_9ALTE</name>
<evidence type="ECO:0000313" key="4">
    <source>
        <dbReference type="Proteomes" id="UP000601768"/>
    </source>
</evidence>
<dbReference type="EMBL" id="JACNEP010000015">
    <property type="protein sequence ID" value="MBC3767282.1"/>
    <property type="molecule type" value="Genomic_DNA"/>
</dbReference>
<keyword evidence="4" id="KW-1185">Reference proteome</keyword>
<sequence>MLSEKLNLEREDNDVDLFSRLLPHELEKLGIEQWKQLDELNNTYALKPMSQFYNGTKFNDSVWWLDKDKKIEWGNIENKHPNSLPFILLVKIAVYFTIQITKINSSLFYGNITRVIESIGSRMALEGILSGPKNAPFKPGSEVSTQKLHTWIVSALDNDEFKSPTVLYCLEKIINTPISQFDHIKFLNISCESPWEKYKKRTVKVLSDIRYFYTQQYINDILGEKATRTSIKSYQPFSENACAKILDFATPIVNEYQDLLKEIFDLTSYRQNLCSSGRLNARTSRVILSHKKSLNKILPVTVFKRKNRKPVVRAAYMNELYEIVQGAALWIILLTSALRNIDVRKNLLKNCHEPDLDSELMNYLVTDVEKTKQEDYPIPIPPVTVNTIKLLLNLNYAPDSCPYLIVRRNFDASPNTKNWNYNGGAINRLLRLVANHVGADLFENLQEDDNDEGMAHRCRTTMAGWIGTNSPIAVMIVRRLFGHANGIMPDHYLKANNKVREVRRELTQKTQTDLSDSIAVAIVDNKVGGGMKRVLKNGRDELEKLIKEEAIQKNESLTEGEIRLRLIDRVSYILKQKLLYGDVLGLQTPLSLICMRPTSSNTDAPCAVQSNKLSRINKEIDEAFAKGIQLSNLPVLENCKGPLCGHSLLFDNPIAKILLEQFKYYATYLQGIRHTVIDLDKEAETFIKLYFEPLKDVYPEAIEQIKG</sequence>
<gene>
    <name evidence="3" type="ORF">H8B19_15485</name>
</gene>
<evidence type="ECO:0000256" key="1">
    <source>
        <dbReference type="ARBA" id="ARBA00023172"/>
    </source>
</evidence>
<dbReference type="InterPro" id="IPR011010">
    <property type="entry name" value="DNA_brk_join_enz"/>
</dbReference>
<reference evidence="3" key="2">
    <citation type="submission" date="2020-08" db="EMBL/GenBank/DDBJ databases">
        <authorList>
            <person name="Lai Q."/>
        </authorList>
    </citation>
    <scope>NUCLEOTIDE SEQUENCE</scope>
    <source>
        <strain evidence="3">S27-2</strain>
    </source>
</reference>
<keyword evidence="1" id="KW-0233">DNA recombination</keyword>
<evidence type="ECO:0000313" key="3">
    <source>
        <dbReference type="EMBL" id="MBC3767282.1"/>
    </source>
</evidence>
<dbReference type="SUPFAM" id="SSF56349">
    <property type="entry name" value="DNA breaking-rejoining enzymes"/>
    <property type="match status" value="1"/>
</dbReference>
<dbReference type="InterPro" id="IPR013762">
    <property type="entry name" value="Integrase-like_cat_sf"/>
</dbReference>
<dbReference type="GO" id="GO:0015074">
    <property type="term" value="P:DNA integration"/>
    <property type="evidence" value="ECO:0007669"/>
    <property type="project" value="InterPro"/>
</dbReference>
<reference evidence="3" key="1">
    <citation type="journal article" date="2018" name="Int. J. Syst. Evol. Microbiol.">
        <title>Neptunicella marina gen. nov., sp. nov., isolated from surface seawater.</title>
        <authorList>
            <person name="Liu X."/>
            <person name="Lai Q."/>
            <person name="Du Y."/>
            <person name="Zhang X."/>
            <person name="Liu Z."/>
            <person name="Sun F."/>
            <person name="Shao Z."/>
        </authorList>
    </citation>
    <scope>NUCLEOTIDE SEQUENCE</scope>
    <source>
        <strain evidence="3">S27-2</strain>
    </source>
</reference>
<keyword evidence="2" id="KW-0175">Coiled coil</keyword>
<proteinExistence type="predicted"/>
<dbReference type="GO" id="GO:0006310">
    <property type="term" value="P:DNA recombination"/>
    <property type="evidence" value="ECO:0007669"/>
    <property type="project" value="UniProtKB-KW"/>
</dbReference>
<dbReference type="Proteomes" id="UP000601768">
    <property type="component" value="Unassembled WGS sequence"/>
</dbReference>
<evidence type="ECO:0000256" key="2">
    <source>
        <dbReference type="SAM" id="Coils"/>
    </source>
</evidence>
<dbReference type="AlphaFoldDB" id="A0A8J6IX71"/>
<comment type="caution">
    <text evidence="3">The sequence shown here is derived from an EMBL/GenBank/DDBJ whole genome shotgun (WGS) entry which is preliminary data.</text>
</comment>
<protein>
    <submittedName>
        <fullName evidence="3">Uncharacterized protein</fullName>
    </submittedName>
</protein>
<dbReference type="Gene3D" id="1.10.443.10">
    <property type="entry name" value="Intergrase catalytic core"/>
    <property type="match status" value="1"/>
</dbReference>
<organism evidence="3 4">
    <name type="scientific">Neptunicella marina</name>
    <dbReference type="NCBI Taxonomy" id="2125989"/>
    <lineage>
        <taxon>Bacteria</taxon>
        <taxon>Pseudomonadati</taxon>
        <taxon>Pseudomonadota</taxon>
        <taxon>Gammaproteobacteria</taxon>
        <taxon>Alteromonadales</taxon>
        <taxon>Alteromonadaceae</taxon>
        <taxon>Neptunicella</taxon>
    </lineage>
</organism>
<dbReference type="RefSeq" id="WP_186507798.1">
    <property type="nucleotide sequence ID" value="NZ_JACNEP010000015.1"/>
</dbReference>
<accession>A0A8J6IX71</accession>